<evidence type="ECO:0000313" key="8">
    <source>
        <dbReference type="EMBL" id="EFZ36953.1"/>
    </source>
</evidence>
<dbReference type="STRING" id="28134.SAMN05444288_1500"/>
<dbReference type="InterPro" id="IPR008902">
    <property type="entry name" value="Rhamnosid_concanavalin"/>
</dbReference>
<dbReference type="PROSITE" id="PS51257">
    <property type="entry name" value="PROKAR_LIPOPROTEIN"/>
    <property type="match status" value="1"/>
</dbReference>
<keyword evidence="9" id="KW-1185">Reference proteome</keyword>
<comment type="catalytic activity">
    <reaction evidence="1">
        <text>Hydrolysis of terminal non-reducing alpha-L-rhamnose residues in alpha-L-rhamnosides.</text>
        <dbReference type="EC" id="3.2.1.40"/>
    </reaction>
</comment>
<evidence type="ECO:0000256" key="1">
    <source>
        <dbReference type="ARBA" id="ARBA00001445"/>
    </source>
</evidence>
<accession>E7RRR5</accession>
<dbReference type="Pfam" id="PF25788">
    <property type="entry name" value="Ig_Rha78A_N"/>
    <property type="match status" value="1"/>
</dbReference>
<evidence type="ECO:0000256" key="2">
    <source>
        <dbReference type="ARBA" id="ARBA00012652"/>
    </source>
</evidence>
<feature type="domain" description="Bacterial alpha-L-rhamnosidase N-terminal" evidence="5">
    <location>
        <begin position="360"/>
        <end position="533"/>
    </location>
</feature>
<feature type="domain" description="Alpha-L-rhamnosidase six-hairpin glycosidase" evidence="6">
    <location>
        <begin position="692"/>
        <end position="1033"/>
    </location>
</feature>
<protein>
    <recommendedName>
        <fullName evidence="2">alpha-L-rhamnosidase</fullName>
        <ecNumber evidence="2">3.2.1.40</ecNumber>
    </recommendedName>
</protein>
<comment type="caution">
    <text evidence="8">The sequence shown here is derived from an EMBL/GenBank/DDBJ whole genome shotgun (WGS) entry which is preliminary data.</text>
</comment>
<sequence length="1160" mass="129154">MKLKLMKRFNLFLILFISCLWSMPLCALTVDGLRVEAMKNPDVIDVSVPRFSWILHSDERGTMQTAYRIVITSDVKGTRIVWDSGTVASDQSVGVPANGVKLLPSRRYYWSVTVTDNKGKKAKSKEKAYFETGLMGSGWSGARWIKALDAPHTDTVAGTHPADKYTIEADLTLLNGNAGIVFGAVSGGDYCMWQVNTDLEGDYPVIRRYIYINGKPEISNGPYLQLTKADLMNREHHVKISIDGSRVDTYIDNVLADSYTDKDGRIGKGEIGLRVDNNGIIDETAYFDNLTVTEYDKQGRQTITLNETFDGPSDNFYAADIREVGGNRKCYMHSGKGEKRMMQEPMQGAPMFRKAFILGKKVRQAKLYTTALGVYDVFVNGKRVGHLQADGTVLYEELKPGWTDYRKRVFYSSHDVTHLLDKGGNAIGAVVGSGWWQGYISRGVYGYRAPEFMAKLLVIYTDGTTETIVTDGSWAWSKDGALRYSDIYNGEQYDARKESDWTTARYTADGWHAVEAKSEPQIAVEAFKGPYVQALERLKVPAKTTTIYQGVKNAGADYGMINVINKVDGAAGITLKEGQTAVIDFGQNFAGWVVLSVSGNEGTRLHLRFGEMINDDGTLKRGNDGPGGSLYTANLRSARAELYYTLRGEKGYETYSPSTTFYGFRYCEITATAPVTLVSVVGQPVTSSTIDVGNVTTSSDIVNKLVSNIVWGQRSNLLSVPTDCPQRDERLGWTADTQIFSRTGMYNADTENFYRKWLIDMRDGQTDKGGYPDVAPVVWQFNNSNGAWGDAGIVLPWNLYLMYGDKEMLTEHFASMERYMDFLAAQAGDGYKYQGSGTAFGDWLAFAPTDLRYISVAYYAYDALLMAKMARVLSTRAGDEYAMKAKKYEQLFEAIKTEFQNRYFAQGVPSQQSQTAYLLALKFNLCKDAAQRQDVVERLRRLITENNETLSTGFVGTGIISPTLSEFGLNDKAYNLLLQRRCPSWLYSIDQGATTVWERWNSYTVDKGFGPIEMNSFNHYAYGAVGEWLYRFVAGIETDEQQPGFKHIVLQPTPDTRTTLPSGQERITSARASYTSNYGEIVSEWSAQNGNAATYNVTVPANTTATLYLPAGTSSVIHEGDIAAERAKGVSFKGFYEGKAVYELGSGSYHFKVSNMILRE</sequence>
<dbReference type="InterPro" id="IPR013737">
    <property type="entry name" value="Bac_rhamnosid_N"/>
</dbReference>
<dbReference type="EMBL" id="AEPE02000005">
    <property type="protein sequence ID" value="EFZ36953.1"/>
    <property type="molecule type" value="Genomic_DNA"/>
</dbReference>
<dbReference type="PIRSF" id="PIRSF010631">
    <property type="entry name" value="A-rhamnsds"/>
    <property type="match status" value="1"/>
</dbReference>
<evidence type="ECO:0000256" key="3">
    <source>
        <dbReference type="ARBA" id="ARBA00022801"/>
    </source>
</evidence>
<dbReference type="HOGENOM" id="CLU_002926_3_0_10"/>
<dbReference type="InterPro" id="IPR008928">
    <property type="entry name" value="6-hairpin_glycosidase_sf"/>
</dbReference>
<dbReference type="SUPFAM" id="SSF48208">
    <property type="entry name" value="Six-hairpin glycosidases"/>
    <property type="match status" value="1"/>
</dbReference>
<evidence type="ECO:0000259" key="4">
    <source>
        <dbReference type="Pfam" id="PF05592"/>
    </source>
</evidence>
<evidence type="ECO:0000313" key="9">
    <source>
        <dbReference type="Proteomes" id="UP000005580"/>
    </source>
</evidence>
<dbReference type="InterPro" id="IPR035398">
    <property type="entry name" value="Bac_rhamnosid_C"/>
</dbReference>
<dbReference type="InterPro" id="IPR035396">
    <property type="entry name" value="Bac_rhamnosid6H"/>
</dbReference>
<name>E7RRR5_9BACT</name>
<dbReference type="PANTHER" id="PTHR33307:SF6">
    <property type="entry name" value="ALPHA-RHAMNOSIDASE (EUROFUNG)-RELATED"/>
    <property type="match status" value="1"/>
</dbReference>
<dbReference type="Gene3D" id="2.60.120.260">
    <property type="entry name" value="Galactose-binding domain-like"/>
    <property type="match status" value="2"/>
</dbReference>
<gene>
    <name evidence="8" type="ORF">HMPREF0663_11866</name>
</gene>
<dbReference type="Pfam" id="PF08531">
    <property type="entry name" value="Bac_rhamnosid_N"/>
    <property type="match status" value="1"/>
</dbReference>
<dbReference type="Pfam" id="PF17389">
    <property type="entry name" value="Bac_rhamnosid6H"/>
    <property type="match status" value="1"/>
</dbReference>
<dbReference type="AlphaFoldDB" id="E7RRR5"/>
<feature type="domain" description="Alpha-L-rhamnosidase concanavalin-like" evidence="4">
    <location>
        <begin position="578"/>
        <end position="672"/>
    </location>
</feature>
<dbReference type="GO" id="GO:0030596">
    <property type="term" value="F:alpha-L-rhamnosidase activity"/>
    <property type="evidence" value="ECO:0007669"/>
    <property type="project" value="UniProtKB-EC"/>
</dbReference>
<feature type="domain" description="Alpha-L-rhamnosidase C-terminal" evidence="7">
    <location>
        <begin position="1035"/>
        <end position="1119"/>
    </location>
</feature>
<dbReference type="Proteomes" id="UP000005580">
    <property type="component" value="Unassembled WGS sequence"/>
</dbReference>
<dbReference type="InterPro" id="IPR012341">
    <property type="entry name" value="6hp_glycosidase-like_sf"/>
</dbReference>
<proteinExistence type="predicted"/>
<dbReference type="Pfam" id="PF17390">
    <property type="entry name" value="Bac_rhamnosid_C"/>
    <property type="match status" value="1"/>
</dbReference>
<evidence type="ECO:0000259" key="6">
    <source>
        <dbReference type="Pfam" id="PF17389"/>
    </source>
</evidence>
<organism evidence="8 9">
    <name type="scientific">Hoylesella oralis ATCC 33269</name>
    <dbReference type="NCBI Taxonomy" id="873533"/>
    <lineage>
        <taxon>Bacteria</taxon>
        <taxon>Pseudomonadati</taxon>
        <taxon>Bacteroidota</taxon>
        <taxon>Bacteroidia</taxon>
        <taxon>Bacteroidales</taxon>
        <taxon>Prevotellaceae</taxon>
        <taxon>Hoylesella</taxon>
    </lineage>
</organism>
<dbReference type="Gene3D" id="2.60.420.10">
    <property type="entry name" value="Maltose phosphorylase, domain 3"/>
    <property type="match status" value="1"/>
</dbReference>
<evidence type="ECO:0000259" key="7">
    <source>
        <dbReference type="Pfam" id="PF17390"/>
    </source>
</evidence>
<dbReference type="GO" id="GO:0005975">
    <property type="term" value="P:carbohydrate metabolic process"/>
    <property type="evidence" value="ECO:0007669"/>
    <property type="project" value="InterPro"/>
</dbReference>
<keyword evidence="3 8" id="KW-0378">Hydrolase</keyword>
<dbReference type="PANTHER" id="PTHR33307">
    <property type="entry name" value="ALPHA-RHAMNOSIDASE (EUROFUNG)"/>
    <property type="match status" value="1"/>
</dbReference>
<reference evidence="8" key="1">
    <citation type="submission" date="2011-01" db="EMBL/GenBank/DDBJ databases">
        <authorList>
            <person name="Muzny D."/>
            <person name="Qin X."/>
            <person name="Buhay C."/>
            <person name="Dugan-Rocha S."/>
            <person name="Ding Y."/>
            <person name="Chen G."/>
            <person name="Hawes A."/>
            <person name="Holder M."/>
            <person name="Jhangiani S."/>
            <person name="Johnson A."/>
            <person name="Khan Z."/>
            <person name="Li Z."/>
            <person name="Liu W."/>
            <person name="Liu X."/>
            <person name="Perez L."/>
            <person name="Shen H."/>
            <person name="Wang Q."/>
            <person name="Watt J."/>
            <person name="Xi L."/>
            <person name="Xin Y."/>
            <person name="Zhou J."/>
            <person name="Deng J."/>
            <person name="Jiang H."/>
            <person name="Liu Y."/>
            <person name="Qu J."/>
            <person name="Song X.-Z."/>
            <person name="Zhang L."/>
            <person name="Villasana D."/>
            <person name="Johnson A."/>
            <person name="Liu J."/>
            <person name="Liyanage D."/>
            <person name="Lorensuhewa L."/>
            <person name="Robinson T."/>
            <person name="Song A."/>
            <person name="Song B.-B."/>
            <person name="Dinh H."/>
            <person name="Thornton R."/>
            <person name="Coyle M."/>
            <person name="Francisco L."/>
            <person name="Jackson L."/>
            <person name="Javaid M."/>
            <person name="Korchina V."/>
            <person name="Kovar C."/>
            <person name="Mata R."/>
            <person name="Mathew T."/>
            <person name="Ngo R."/>
            <person name="Nguyen L."/>
            <person name="Nguyen N."/>
            <person name="Okwuonu G."/>
            <person name="Ongeri F."/>
            <person name="Pham C."/>
            <person name="Simmons D."/>
            <person name="Wilczek-Boney K."/>
            <person name="Hale W."/>
            <person name="Jakkamsetti A."/>
            <person name="Pham P."/>
            <person name="Ruth R."/>
            <person name="San Lucas F."/>
            <person name="Warren J."/>
            <person name="Zhang J."/>
            <person name="Zhao Z."/>
            <person name="Zhou C."/>
            <person name="Zhu D."/>
            <person name="Lee S."/>
            <person name="Bess C."/>
            <person name="Blankenburg K."/>
            <person name="Forbes L."/>
            <person name="Fu Q."/>
            <person name="Gubbala S."/>
            <person name="Hirani K."/>
            <person name="Jayaseelan J.C."/>
            <person name="Lara F."/>
            <person name="Munidasa M."/>
            <person name="Palculict T."/>
            <person name="Patil S."/>
            <person name="Pu L.-L."/>
            <person name="Saada N."/>
            <person name="Tang L."/>
            <person name="Weissenberger G."/>
            <person name="Zhu Y."/>
            <person name="Hemphill L."/>
            <person name="Shang Y."/>
            <person name="Youmans B."/>
            <person name="Ayvaz T."/>
            <person name="Ross M."/>
            <person name="Santibanez J."/>
            <person name="Aqrawi P."/>
            <person name="Gross S."/>
            <person name="Joshi V."/>
            <person name="Fowler G."/>
            <person name="Nazareth L."/>
            <person name="Reid J."/>
            <person name="Worley K."/>
            <person name="Petrosino J."/>
            <person name="Highlander S."/>
            <person name="Gibbs R."/>
        </authorList>
    </citation>
    <scope>NUCLEOTIDE SEQUENCE [LARGE SCALE GENOMIC DNA]</scope>
    <source>
        <strain evidence="8">ATCC 33269</strain>
    </source>
</reference>
<dbReference type="Pfam" id="PF05592">
    <property type="entry name" value="Bac_rhamnosid"/>
    <property type="match status" value="1"/>
</dbReference>
<dbReference type="InterPro" id="IPR016007">
    <property type="entry name" value="Alpha_rhamnosid"/>
</dbReference>
<dbReference type="Gene3D" id="1.50.10.10">
    <property type="match status" value="1"/>
</dbReference>
<dbReference type="InterPro" id="IPR013783">
    <property type="entry name" value="Ig-like_fold"/>
</dbReference>
<dbReference type="eggNOG" id="COG3250">
    <property type="taxonomic scope" value="Bacteria"/>
</dbReference>
<dbReference type="Gene3D" id="2.60.40.10">
    <property type="entry name" value="Immunoglobulins"/>
    <property type="match status" value="1"/>
</dbReference>
<keyword evidence="8" id="KW-0326">Glycosidase</keyword>
<dbReference type="EC" id="3.2.1.40" evidence="2"/>
<evidence type="ECO:0000259" key="5">
    <source>
        <dbReference type="Pfam" id="PF08531"/>
    </source>
</evidence>
<dbReference type="RefSeq" id="WP_004370048.1">
    <property type="nucleotide sequence ID" value="NZ_GL833119.1"/>
</dbReference>